<name>A0A510I7B5_9VIBR</name>
<dbReference type="AlphaFoldDB" id="A0A510I7B5"/>
<protein>
    <submittedName>
        <fullName evidence="2">Chemotaxis protein</fullName>
    </submittedName>
</protein>
<sequence length="253" mass="28384">MKKEKVMKKLLTLSLLTISASGYAAQCRVDINNEVRMDGQNLEIVHTNGEKAVVDEDNNLFIKGELIELDDDQKAAIENYREKMNAYIPQAKQLASDGLALANDIIDDIAVSLDAPDSFDNVKVAVKDFFADVEARYYKDGDFILPADSFDSMTESWSQDFEKAQEIFNKEFLASAFDALSAKMKEDGGLNLTALSESMTELQAKVQERLAEHSKDAEKQAEDLCESLDDMAVEEQDLLKKIPELKDYQVFTI</sequence>
<reference evidence="3" key="1">
    <citation type="submission" date="2019-07" db="EMBL/GenBank/DDBJ databases">
        <title>Complete Genome Sequences of Vibrion rotiferianus strain AM7.</title>
        <authorList>
            <person name="Miyazaki K."/>
            <person name="Wiseschart A."/>
            <person name="Pootanakit K."/>
            <person name="Ishimori K."/>
            <person name="Kitahara K."/>
        </authorList>
    </citation>
    <scope>NUCLEOTIDE SEQUENCE [LARGE SCALE GENOMIC DNA]</scope>
    <source>
        <strain evidence="3">AM7</strain>
    </source>
</reference>
<feature type="signal peptide" evidence="1">
    <location>
        <begin position="1"/>
        <end position="24"/>
    </location>
</feature>
<feature type="chain" id="PRO_5022222193" evidence="1">
    <location>
        <begin position="25"/>
        <end position="253"/>
    </location>
</feature>
<dbReference type="Proteomes" id="UP000315115">
    <property type="component" value="Chromosome 1"/>
</dbReference>
<dbReference type="EMBL" id="AP019798">
    <property type="protein sequence ID" value="BBL89623.1"/>
    <property type="molecule type" value="Genomic_DNA"/>
</dbReference>
<gene>
    <name evidence="2" type="ORF">VroAM7_22760</name>
</gene>
<evidence type="ECO:0000256" key="1">
    <source>
        <dbReference type="SAM" id="SignalP"/>
    </source>
</evidence>
<accession>A0A510I7B5</accession>
<evidence type="ECO:0000313" key="2">
    <source>
        <dbReference type="EMBL" id="BBL89623.1"/>
    </source>
</evidence>
<keyword evidence="1" id="KW-0732">Signal</keyword>
<evidence type="ECO:0000313" key="3">
    <source>
        <dbReference type="Proteomes" id="UP000315115"/>
    </source>
</evidence>
<organism evidence="2 3">
    <name type="scientific">Vibrio rotiferianus</name>
    <dbReference type="NCBI Taxonomy" id="190895"/>
    <lineage>
        <taxon>Bacteria</taxon>
        <taxon>Pseudomonadati</taxon>
        <taxon>Pseudomonadota</taxon>
        <taxon>Gammaproteobacteria</taxon>
        <taxon>Vibrionales</taxon>
        <taxon>Vibrionaceae</taxon>
        <taxon>Vibrio</taxon>
    </lineage>
</organism>
<proteinExistence type="predicted"/>
<dbReference type="InterPro" id="IPR021307">
    <property type="entry name" value="DUF2884"/>
</dbReference>
<dbReference type="Pfam" id="PF11101">
    <property type="entry name" value="DUF2884"/>
    <property type="match status" value="1"/>
</dbReference>